<dbReference type="GO" id="GO:0004830">
    <property type="term" value="F:tryptophan-tRNA ligase activity"/>
    <property type="evidence" value="ECO:0007669"/>
    <property type="project" value="UniProtKB-UniRule"/>
</dbReference>
<comment type="subunit">
    <text evidence="8">Homodimer.</text>
</comment>
<dbReference type="Gene3D" id="1.10.240.10">
    <property type="entry name" value="Tyrosyl-Transfer RNA Synthetase"/>
    <property type="match status" value="1"/>
</dbReference>
<accession>A0A1F4YER6</accession>
<dbReference type="EMBL" id="MEXH01000015">
    <property type="protein sequence ID" value="OGC92469.1"/>
    <property type="molecule type" value="Genomic_DNA"/>
</dbReference>
<dbReference type="GO" id="GO:0005524">
    <property type="term" value="F:ATP binding"/>
    <property type="evidence" value="ECO:0007669"/>
    <property type="project" value="UniProtKB-UniRule"/>
</dbReference>
<dbReference type="InterPro" id="IPR014729">
    <property type="entry name" value="Rossmann-like_a/b/a_fold"/>
</dbReference>
<dbReference type="PRINTS" id="PR01039">
    <property type="entry name" value="TRNASYNTHTRP"/>
</dbReference>
<evidence type="ECO:0000256" key="2">
    <source>
        <dbReference type="ARBA" id="ARBA00022598"/>
    </source>
</evidence>
<feature type="binding site" evidence="8">
    <location>
        <begin position="19"/>
        <end position="20"/>
    </location>
    <ligand>
        <name>ATP</name>
        <dbReference type="ChEBI" id="CHEBI:30616"/>
    </ligand>
</feature>
<dbReference type="PROSITE" id="PS00178">
    <property type="entry name" value="AA_TRNA_LIGASE_I"/>
    <property type="match status" value="1"/>
</dbReference>
<feature type="binding site" evidence="8">
    <location>
        <position position="185"/>
    </location>
    <ligand>
        <name>ATP</name>
        <dbReference type="ChEBI" id="CHEBI:30616"/>
    </ligand>
</feature>
<keyword evidence="8" id="KW-0963">Cytoplasm</keyword>
<evidence type="ECO:0000256" key="4">
    <source>
        <dbReference type="ARBA" id="ARBA00022840"/>
    </source>
</evidence>
<evidence type="ECO:0000313" key="10">
    <source>
        <dbReference type="EMBL" id="OGC92469.1"/>
    </source>
</evidence>
<feature type="binding site" evidence="8">
    <location>
        <begin position="146"/>
        <end position="148"/>
    </location>
    <ligand>
        <name>ATP</name>
        <dbReference type="ChEBI" id="CHEBI:30616"/>
    </ligand>
</feature>
<evidence type="ECO:0000256" key="7">
    <source>
        <dbReference type="ARBA" id="ARBA00049929"/>
    </source>
</evidence>
<dbReference type="EC" id="6.1.1.2" evidence="8"/>
<comment type="caution">
    <text evidence="10">The sequence shown here is derived from an EMBL/GenBank/DDBJ whole genome shotgun (WGS) entry which is preliminary data.</text>
</comment>
<comment type="catalytic activity">
    <reaction evidence="7 8">
        <text>tRNA(Trp) + L-tryptophan + ATP = L-tryptophyl-tRNA(Trp) + AMP + diphosphate + H(+)</text>
        <dbReference type="Rhea" id="RHEA:24080"/>
        <dbReference type="Rhea" id="RHEA-COMP:9671"/>
        <dbReference type="Rhea" id="RHEA-COMP:9705"/>
        <dbReference type="ChEBI" id="CHEBI:15378"/>
        <dbReference type="ChEBI" id="CHEBI:30616"/>
        <dbReference type="ChEBI" id="CHEBI:33019"/>
        <dbReference type="ChEBI" id="CHEBI:57912"/>
        <dbReference type="ChEBI" id="CHEBI:78442"/>
        <dbReference type="ChEBI" id="CHEBI:78535"/>
        <dbReference type="ChEBI" id="CHEBI:456215"/>
        <dbReference type="EC" id="6.1.1.2"/>
    </reaction>
</comment>
<dbReference type="Gene3D" id="3.40.50.620">
    <property type="entry name" value="HUPs"/>
    <property type="match status" value="1"/>
</dbReference>
<dbReference type="NCBIfam" id="TIGR00233">
    <property type="entry name" value="trpS"/>
    <property type="match status" value="1"/>
</dbReference>
<dbReference type="Pfam" id="PF00579">
    <property type="entry name" value="tRNA-synt_1b"/>
    <property type="match status" value="1"/>
</dbReference>
<name>A0A1F4YER6_9BACT</name>
<comment type="subcellular location">
    <subcellularLocation>
        <location evidence="8">Cytoplasm</location>
    </subcellularLocation>
</comment>
<dbReference type="GO" id="GO:0005829">
    <property type="term" value="C:cytosol"/>
    <property type="evidence" value="ECO:0007669"/>
    <property type="project" value="TreeGrafter"/>
</dbReference>
<keyword evidence="5 8" id="KW-0648">Protein biosynthesis</keyword>
<dbReference type="CDD" id="cd00806">
    <property type="entry name" value="TrpRS_core"/>
    <property type="match status" value="1"/>
</dbReference>
<evidence type="ECO:0000313" key="11">
    <source>
        <dbReference type="Proteomes" id="UP000178176"/>
    </source>
</evidence>
<evidence type="ECO:0000256" key="1">
    <source>
        <dbReference type="ARBA" id="ARBA00005594"/>
    </source>
</evidence>
<feature type="binding site" evidence="8">
    <location>
        <position position="134"/>
    </location>
    <ligand>
        <name>L-tryptophan</name>
        <dbReference type="ChEBI" id="CHEBI:57912"/>
    </ligand>
</feature>
<sequence>MIGRVVFSGIQPSGNLHIGNYLGAMRQWAAGQQAGLNIFCIVDMHAITVPQDPNVLREKTLEVAGLVVAAGVDPEKSLLFIQSHNPDHANLGWALNCFLSMGQMNRMTQFKEKSEKKDFVSVGLFDYPALMAADILLYDTTEVPVGEDQRQHVELTRNVAERFNSRFGETFVLPVPVIPKSGGRVMSLVDPTKKMSKSDADLMGAVGLLDEPDAVVKKIKLATTDSGTEIRYDVKKKPGVANLMGIYSLVKGKSLAEVEVEFQGRQYGEFKTAAADAVVGLLKPLQARYKELRSSGGLEKILANGAKKSYELSHKKLMEVYEKVGFVRQ</sequence>
<dbReference type="InterPro" id="IPR002305">
    <property type="entry name" value="aa-tRNA-synth_Ic"/>
</dbReference>
<dbReference type="InterPro" id="IPR050203">
    <property type="entry name" value="Trp-tRNA_synthetase"/>
</dbReference>
<feature type="binding site" evidence="8">
    <location>
        <begin position="194"/>
        <end position="198"/>
    </location>
    <ligand>
        <name>ATP</name>
        <dbReference type="ChEBI" id="CHEBI:30616"/>
    </ligand>
</feature>
<feature type="short sequence motif" description="'HIGH' region" evidence="8">
    <location>
        <begin position="12"/>
        <end position="20"/>
    </location>
</feature>
<dbReference type="InterPro" id="IPR001412">
    <property type="entry name" value="aa-tRNA-synth_I_CS"/>
</dbReference>
<proteinExistence type="inferred from homology"/>
<dbReference type="InterPro" id="IPR024109">
    <property type="entry name" value="Trp-tRNA-ligase_bac-type"/>
</dbReference>
<keyword evidence="3 8" id="KW-0547">Nucleotide-binding</keyword>
<evidence type="ECO:0000256" key="8">
    <source>
        <dbReference type="HAMAP-Rule" id="MF_00140"/>
    </source>
</evidence>
<keyword evidence="6 8" id="KW-0030">Aminoacyl-tRNA synthetase</keyword>
<dbReference type="GO" id="GO:0006436">
    <property type="term" value="P:tryptophanyl-tRNA aminoacylation"/>
    <property type="evidence" value="ECO:0007669"/>
    <property type="project" value="UniProtKB-UniRule"/>
</dbReference>
<evidence type="ECO:0000256" key="3">
    <source>
        <dbReference type="ARBA" id="ARBA00022741"/>
    </source>
</evidence>
<feature type="binding site" evidence="8">
    <location>
        <begin position="11"/>
        <end position="13"/>
    </location>
    <ligand>
        <name>ATP</name>
        <dbReference type="ChEBI" id="CHEBI:30616"/>
    </ligand>
</feature>
<dbReference type="PANTHER" id="PTHR43766:SF1">
    <property type="entry name" value="TRYPTOPHAN--TRNA LIGASE, MITOCHONDRIAL"/>
    <property type="match status" value="1"/>
</dbReference>
<dbReference type="Proteomes" id="UP000178176">
    <property type="component" value="Unassembled WGS sequence"/>
</dbReference>
<feature type="short sequence motif" description="'KMSKS' region" evidence="8">
    <location>
        <begin position="194"/>
        <end position="198"/>
    </location>
</feature>
<dbReference type="HAMAP" id="MF_00140_B">
    <property type="entry name" value="Trp_tRNA_synth_B"/>
    <property type="match status" value="1"/>
</dbReference>
<comment type="similarity">
    <text evidence="1 8 9">Belongs to the class-I aminoacyl-tRNA synthetase family.</text>
</comment>
<keyword evidence="2 8" id="KW-0436">Ligase</keyword>
<dbReference type="SUPFAM" id="SSF52374">
    <property type="entry name" value="Nucleotidylyl transferase"/>
    <property type="match status" value="1"/>
</dbReference>
<evidence type="ECO:0000256" key="5">
    <source>
        <dbReference type="ARBA" id="ARBA00022917"/>
    </source>
</evidence>
<dbReference type="AlphaFoldDB" id="A0A1F4YER6"/>
<dbReference type="FunFam" id="1.10.240.10:FF:000002">
    <property type="entry name" value="Tryptophan--tRNA ligase"/>
    <property type="match status" value="1"/>
</dbReference>
<dbReference type="InterPro" id="IPR002306">
    <property type="entry name" value="Trp-tRNA-ligase"/>
</dbReference>
<gene>
    <name evidence="8" type="primary">trpS</name>
    <name evidence="10" type="ORF">A2876_04210</name>
</gene>
<organism evidence="10 11">
    <name type="scientific">Candidatus Amesbacteria bacterium RIFCSPHIGHO2_01_FULL_48_32b</name>
    <dbReference type="NCBI Taxonomy" id="1797253"/>
    <lineage>
        <taxon>Bacteria</taxon>
        <taxon>Candidatus Amesiibacteriota</taxon>
    </lineage>
</organism>
<keyword evidence="4 8" id="KW-0067">ATP-binding</keyword>
<evidence type="ECO:0000256" key="6">
    <source>
        <dbReference type="ARBA" id="ARBA00023146"/>
    </source>
</evidence>
<comment type="function">
    <text evidence="8">Catalyzes the attachment of tryptophan to tRNA(Trp).</text>
</comment>
<dbReference type="PANTHER" id="PTHR43766">
    <property type="entry name" value="TRYPTOPHAN--TRNA LIGASE, MITOCHONDRIAL"/>
    <property type="match status" value="1"/>
</dbReference>
<protein>
    <recommendedName>
        <fullName evidence="8">Tryptophan--tRNA ligase</fullName>
        <ecNumber evidence="8">6.1.1.2</ecNumber>
    </recommendedName>
    <alternativeName>
        <fullName evidence="8">Tryptophanyl-tRNA synthetase</fullName>
        <shortName evidence="8">TrpRS</shortName>
    </alternativeName>
</protein>
<evidence type="ECO:0000256" key="9">
    <source>
        <dbReference type="RuleBase" id="RU363036"/>
    </source>
</evidence>
<reference evidence="10 11" key="1">
    <citation type="journal article" date="2016" name="Nat. Commun.">
        <title>Thousands of microbial genomes shed light on interconnected biogeochemical processes in an aquifer system.</title>
        <authorList>
            <person name="Anantharaman K."/>
            <person name="Brown C.T."/>
            <person name="Hug L.A."/>
            <person name="Sharon I."/>
            <person name="Castelle C.J."/>
            <person name="Probst A.J."/>
            <person name="Thomas B.C."/>
            <person name="Singh A."/>
            <person name="Wilkins M.J."/>
            <person name="Karaoz U."/>
            <person name="Brodie E.L."/>
            <person name="Williams K.H."/>
            <person name="Hubbard S.S."/>
            <person name="Banfield J.F."/>
        </authorList>
    </citation>
    <scope>NUCLEOTIDE SEQUENCE [LARGE SCALE GENOMIC DNA]</scope>
</reference>